<dbReference type="InterPro" id="IPR002142">
    <property type="entry name" value="Peptidase_S49"/>
</dbReference>
<evidence type="ECO:0000256" key="6">
    <source>
        <dbReference type="SAM" id="Phobius"/>
    </source>
</evidence>
<comment type="similarity">
    <text evidence="1">Belongs to the peptidase S49 family.</text>
</comment>
<dbReference type="SUPFAM" id="SSF52096">
    <property type="entry name" value="ClpP/crotonase"/>
    <property type="match status" value="1"/>
</dbReference>
<evidence type="ECO:0000256" key="1">
    <source>
        <dbReference type="ARBA" id="ARBA00008683"/>
    </source>
</evidence>
<dbReference type="CDD" id="cd07023">
    <property type="entry name" value="S49_Sppa_N_C"/>
    <property type="match status" value="1"/>
</dbReference>
<feature type="region of interest" description="Disordered" evidence="5">
    <location>
        <begin position="1"/>
        <end position="41"/>
    </location>
</feature>
<dbReference type="STRING" id="1122156.SAMN02745117_01719"/>
<keyword evidence="3" id="KW-0378">Hydrolase</keyword>
<dbReference type="GO" id="GO:0008236">
    <property type="term" value="F:serine-type peptidase activity"/>
    <property type="evidence" value="ECO:0007669"/>
    <property type="project" value="UniProtKB-KW"/>
</dbReference>
<keyword evidence="6" id="KW-0472">Membrane</keyword>
<organism evidence="8 9">
    <name type="scientific">Lampropedia hyalina DSM 16112</name>
    <dbReference type="NCBI Taxonomy" id="1122156"/>
    <lineage>
        <taxon>Bacteria</taxon>
        <taxon>Pseudomonadati</taxon>
        <taxon>Pseudomonadota</taxon>
        <taxon>Betaproteobacteria</taxon>
        <taxon>Burkholderiales</taxon>
        <taxon>Comamonadaceae</taxon>
        <taxon>Lampropedia</taxon>
    </lineage>
</organism>
<keyword evidence="9" id="KW-1185">Reference proteome</keyword>
<feature type="domain" description="Peptidase S49" evidence="7">
    <location>
        <begin position="165"/>
        <end position="307"/>
    </location>
</feature>
<keyword evidence="2 8" id="KW-0645">Protease</keyword>
<keyword evidence="6" id="KW-0812">Transmembrane</keyword>
<keyword evidence="4" id="KW-0720">Serine protease</keyword>
<dbReference type="EMBL" id="FQUZ01000018">
    <property type="protein sequence ID" value="SHF31887.1"/>
    <property type="molecule type" value="Genomic_DNA"/>
</dbReference>
<sequence>MSSQDPRNPPATPSASEPPDLWKERPGRPATDSAPTASGTAAPAWERAVLENLAFAALKEQRTSRRWKIFFRFLILAYVLFLTGMMLLDRPFSSGTDTQKHLGVVKIEGVIADGEASSTQYLFPALREAFENEHAQAVVLQINSPGGSPVQAGMVHDEILRLKAKHEKPVYAVIGETGASAAYYIAVAADDIYVDKASIVGSIGVLLNGFGFTGSMDKLGVERRLITSGSNKGFLDPFSPLNADDVTHARNLTRQIHQQFIDVVRKGRGERIKENQDTYSGLFWTGEESIQLGLADALGNVHSVARDVVKVDKLVDYSRKKNLADQLANRLGAAIGQGLGQQAGLQNVQQGLEWR</sequence>
<protein>
    <submittedName>
        <fullName evidence="8">Protease-4</fullName>
    </submittedName>
</protein>
<dbReference type="InterPro" id="IPR047272">
    <property type="entry name" value="S49_SppA_C"/>
</dbReference>
<feature type="compositionally biased region" description="Low complexity" evidence="5">
    <location>
        <begin position="29"/>
        <end position="41"/>
    </location>
</feature>
<keyword evidence="6" id="KW-1133">Transmembrane helix</keyword>
<dbReference type="Pfam" id="PF01343">
    <property type="entry name" value="Peptidase_S49"/>
    <property type="match status" value="1"/>
</dbReference>
<name>A0A1M5AP57_9BURK</name>
<proteinExistence type="inferred from homology"/>
<dbReference type="RefSeq" id="WP_073356285.1">
    <property type="nucleotide sequence ID" value="NZ_FQUZ01000018.1"/>
</dbReference>
<evidence type="ECO:0000256" key="3">
    <source>
        <dbReference type="ARBA" id="ARBA00022801"/>
    </source>
</evidence>
<dbReference type="Proteomes" id="UP000184327">
    <property type="component" value="Unassembled WGS sequence"/>
</dbReference>
<dbReference type="GO" id="GO:0006508">
    <property type="term" value="P:proteolysis"/>
    <property type="evidence" value="ECO:0007669"/>
    <property type="project" value="UniProtKB-KW"/>
</dbReference>
<dbReference type="OrthoDB" id="9764363at2"/>
<evidence type="ECO:0000313" key="9">
    <source>
        <dbReference type="Proteomes" id="UP000184327"/>
    </source>
</evidence>
<dbReference type="PANTHER" id="PTHR42987">
    <property type="entry name" value="PEPTIDASE S49"/>
    <property type="match status" value="1"/>
</dbReference>
<evidence type="ECO:0000256" key="2">
    <source>
        <dbReference type="ARBA" id="ARBA00022670"/>
    </source>
</evidence>
<gene>
    <name evidence="8" type="ORF">SAMN02745117_01719</name>
</gene>
<dbReference type="InterPro" id="IPR029045">
    <property type="entry name" value="ClpP/crotonase-like_dom_sf"/>
</dbReference>
<accession>A0A1M5AP57</accession>
<reference evidence="8 9" key="1">
    <citation type="submission" date="2016-11" db="EMBL/GenBank/DDBJ databases">
        <authorList>
            <person name="Jaros S."/>
            <person name="Januszkiewicz K."/>
            <person name="Wedrychowicz H."/>
        </authorList>
    </citation>
    <scope>NUCLEOTIDE SEQUENCE [LARGE SCALE GENOMIC DNA]</scope>
    <source>
        <strain evidence="8 9">DSM 16112</strain>
    </source>
</reference>
<feature type="transmembrane region" description="Helical" evidence="6">
    <location>
        <begin position="69"/>
        <end position="88"/>
    </location>
</feature>
<dbReference type="Gene3D" id="6.20.330.10">
    <property type="match status" value="1"/>
</dbReference>
<dbReference type="PANTHER" id="PTHR42987:SF8">
    <property type="entry name" value="PROTEINASE"/>
    <property type="match status" value="1"/>
</dbReference>
<evidence type="ECO:0000256" key="5">
    <source>
        <dbReference type="SAM" id="MobiDB-lite"/>
    </source>
</evidence>
<dbReference type="Gene3D" id="3.90.226.10">
    <property type="entry name" value="2-enoyl-CoA Hydratase, Chain A, domain 1"/>
    <property type="match status" value="1"/>
</dbReference>
<dbReference type="AlphaFoldDB" id="A0A1M5AP57"/>
<evidence type="ECO:0000313" key="8">
    <source>
        <dbReference type="EMBL" id="SHF31887.1"/>
    </source>
</evidence>
<evidence type="ECO:0000256" key="4">
    <source>
        <dbReference type="ARBA" id="ARBA00022825"/>
    </source>
</evidence>
<evidence type="ECO:0000259" key="7">
    <source>
        <dbReference type="Pfam" id="PF01343"/>
    </source>
</evidence>